<dbReference type="InterPro" id="IPR010982">
    <property type="entry name" value="Lambda_DNA-bd_dom_sf"/>
</dbReference>
<dbReference type="GO" id="GO:0003677">
    <property type="term" value="F:DNA binding"/>
    <property type="evidence" value="ECO:0007669"/>
    <property type="project" value="InterPro"/>
</dbReference>
<dbReference type="NCBIfam" id="TIGR02684">
    <property type="entry name" value="dnstrm_HI1420"/>
    <property type="match status" value="1"/>
</dbReference>
<keyword evidence="2" id="KW-1185">Reference proteome</keyword>
<evidence type="ECO:0000313" key="2">
    <source>
        <dbReference type="Proteomes" id="UP000000602"/>
    </source>
</evidence>
<sequence>MAKTASYNPFDYLTTEEEIRTYLDNASRDEDPRIFVIALGYLAKKRGMKATAKKVGVSRESLYKSLSGKGNPKYDTIRKVTQALGYQARVK</sequence>
<dbReference type="AlphaFoldDB" id="Q6ALJ0"/>
<gene>
    <name evidence="1" type="ordered locus">DP2056</name>
</gene>
<dbReference type="PANTHER" id="PTHR40275">
    <property type="entry name" value="SSL7038 PROTEIN"/>
    <property type="match status" value="1"/>
</dbReference>
<dbReference type="STRING" id="177439.DP2056"/>
<dbReference type="RefSeq" id="WP_011189297.1">
    <property type="nucleotide sequence ID" value="NC_006138.1"/>
</dbReference>
<dbReference type="KEGG" id="dps:DP2056"/>
<dbReference type="SUPFAM" id="SSF47413">
    <property type="entry name" value="lambda repressor-like DNA-binding domains"/>
    <property type="match status" value="1"/>
</dbReference>
<dbReference type="PANTHER" id="PTHR40275:SF1">
    <property type="entry name" value="SSL7038 PROTEIN"/>
    <property type="match status" value="1"/>
</dbReference>
<proteinExistence type="predicted"/>
<dbReference type="Gene3D" id="1.10.260.40">
    <property type="entry name" value="lambda repressor-like DNA-binding domains"/>
    <property type="match status" value="1"/>
</dbReference>
<dbReference type="Proteomes" id="UP000000602">
    <property type="component" value="Chromosome"/>
</dbReference>
<protein>
    <submittedName>
        <fullName evidence="1">Uncharacterized protein</fullName>
    </submittedName>
</protein>
<dbReference type="Pfam" id="PF21716">
    <property type="entry name" value="dnstrm_HI1420"/>
    <property type="match status" value="1"/>
</dbReference>
<dbReference type="InterPro" id="IPR001387">
    <property type="entry name" value="Cro/C1-type_HTH"/>
</dbReference>
<reference evidence="2" key="1">
    <citation type="journal article" date="2004" name="Environ. Microbiol.">
        <title>The genome of Desulfotalea psychrophila, a sulfate-reducing bacterium from permanently cold Arctic sediments.</title>
        <authorList>
            <person name="Rabus R."/>
            <person name="Ruepp A."/>
            <person name="Frickey T."/>
            <person name="Rattei T."/>
            <person name="Fartmann B."/>
            <person name="Stark M."/>
            <person name="Bauer M."/>
            <person name="Zibat A."/>
            <person name="Lombardot T."/>
            <person name="Becker I."/>
            <person name="Amann J."/>
            <person name="Gellner K."/>
            <person name="Teeling H."/>
            <person name="Leuschner W.D."/>
            <person name="Gloeckner F.-O."/>
            <person name="Lupas A.N."/>
            <person name="Amann R."/>
            <person name="Klenk H.-P."/>
        </authorList>
    </citation>
    <scope>NUCLEOTIDE SEQUENCE [LARGE SCALE GENOMIC DNA]</scope>
    <source>
        <strain evidence="2">DSM 12343 / LSv54</strain>
    </source>
</reference>
<dbReference type="CDD" id="cd00093">
    <property type="entry name" value="HTH_XRE"/>
    <property type="match status" value="1"/>
</dbReference>
<evidence type="ECO:0000313" key="1">
    <source>
        <dbReference type="EMBL" id="CAG36785.1"/>
    </source>
</evidence>
<dbReference type="OrthoDB" id="9798416at2"/>
<name>Q6ALJ0_DESPS</name>
<accession>Q6ALJ0</accession>
<dbReference type="EMBL" id="CR522870">
    <property type="protein sequence ID" value="CAG36785.1"/>
    <property type="molecule type" value="Genomic_DNA"/>
</dbReference>
<dbReference type="InterPro" id="IPR014057">
    <property type="entry name" value="HI1420"/>
</dbReference>
<dbReference type="eggNOG" id="COG3636">
    <property type="taxonomic scope" value="Bacteria"/>
</dbReference>
<dbReference type="HOGENOM" id="CLU_137365_1_0_7"/>
<organism evidence="1 2">
    <name type="scientific">Desulfotalea psychrophila (strain LSv54 / DSM 12343)</name>
    <dbReference type="NCBI Taxonomy" id="177439"/>
    <lineage>
        <taxon>Bacteria</taxon>
        <taxon>Pseudomonadati</taxon>
        <taxon>Thermodesulfobacteriota</taxon>
        <taxon>Desulfobulbia</taxon>
        <taxon>Desulfobulbales</taxon>
        <taxon>Desulfocapsaceae</taxon>
        <taxon>Desulfotalea</taxon>
    </lineage>
</organism>